<feature type="transmembrane region" description="Helical" evidence="6">
    <location>
        <begin position="281"/>
        <end position="305"/>
    </location>
</feature>
<evidence type="ECO:0000313" key="7">
    <source>
        <dbReference type="EMBL" id="MCL1631166.1"/>
    </source>
</evidence>
<gene>
    <name evidence="7" type="ORF">M3N64_04290</name>
</gene>
<evidence type="ECO:0000256" key="1">
    <source>
        <dbReference type="ARBA" id="ARBA00004651"/>
    </source>
</evidence>
<proteinExistence type="predicted"/>
<dbReference type="RefSeq" id="WP_249098616.1">
    <property type="nucleotide sequence ID" value="NZ_JAMAST010000003.1"/>
</dbReference>
<evidence type="ECO:0000256" key="4">
    <source>
        <dbReference type="ARBA" id="ARBA00022989"/>
    </source>
</evidence>
<feature type="transmembrane region" description="Helical" evidence="6">
    <location>
        <begin position="34"/>
        <end position="55"/>
    </location>
</feature>
<evidence type="ECO:0000256" key="3">
    <source>
        <dbReference type="ARBA" id="ARBA00022692"/>
    </source>
</evidence>
<feature type="transmembrane region" description="Helical" evidence="6">
    <location>
        <begin position="450"/>
        <end position="470"/>
    </location>
</feature>
<feature type="transmembrane region" description="Helical" evidence="6">
    <location>
        <begin position="476"/>
        <end position="497"/>
    </location>
</feature>
<feature type="transmembrane region" description="Helical" evidence="6">
    <location>
        <begin position="254"/>
        <end position="275"/>
    </location>
</feature>
<evidence type="ECO:0000256" key="5">
    <source>
        <dbReference type="ARBA" id="ARBA00023136"/>
    </source>
</evidence>
<sequence length="517" mass="59418">MSKKANGETSAVVPQTNRTTNTVKNLFFGFGNRLVILILSFINRSFFINILGAEYLGLNGLFVNVLSMLSLADLGLGTAMVYSFYHPLAQKDKNKLAALTQYYKKLYNYIAFSVACIGISLVPFLNTIINTQKEIPYLWLYYLLFLINSVISYLFVSKISILTADQKNYIVSRYSTIFQIIISICQLIVLIICHNYAIYITVMIVCTVINNLLLARKTIKLYPYIERKVKISKNERSEIFLNIRSVFLYKVSGILLNGTDNIIISSIIGTIYVGYYSNYNMILNAISQFVSTVFTSTNASIGNLIVNEGEEKRYQIFKTMTMIAFWIGGFCSVSLFILISDFIELWIGSKYVFNELTLIAIVLNFYLSCIMQPIWSYREATGLFKQTRYIMFFTAILNLFLSLLLGYKFGIGGVIFASFLARILTYYWYEPIILFKSYFKKSAKYMFTQYLIQFVIMIGIALITYAATSVLQEVTYINFILKLIICATIPNIVYFLVNYRTTSFQFLVKKITKRRLN</sequence>
<feature type="transmembrane region" description="Helical" evidence="6">
    <location>
        <begin position="137"/>
        <end position="156"/>
    </location>
</feature>
<evidence type="ECO:0000256" key="6">
    <source>
        <dbReference type="SAM" id="Phobius"/>
    </source>
</evidence>
<keyword evidence="5 6" id="KW-0472">Membrane</keyword>
<reference evidence="7 8" key="1">
    <citation type="submission" date="2022-05" db="EMBL/GenBank/DDBJ databases">
        <title>Sporolactobacillus sp nov CPB3-1, isolated from tree bark (Mangifera indica L.).</title>
        <authorList>
            <person name="Phuengjayaem S."/>
            <person name="Tanasupawat S."/>
        </authorList>
    </citation>
    <scope>NUCLEOTIDE SEQUENCE [LARGE SCALE GENOMIC DNA]</scope>
    <source>
        <strain evidence="7 8">CPB3-1</strain>
    </source>
</reference>
<dbReference type="EMBL" id="JAMAST010000003">
    <property type="protein sequence ID" value="MCL1631166.1"/>
    <property type="molecule type" value="Genomic_DNA"/>
</dbReference>
<comment type="caution">
    <text evidence="7">The sequence shown here is derived from an EMBL/GenBank/DDBJ whole genome shotgun (WGS) entry which is preliminary data.</text>
</comment>
<protein>
    <submittedName>
        <fullName evidence="7">Sugar translocase</fullName>
    </submittedName>
</protein>
<feature type="transmembrane region" description="Helical" evidence="6">
    <location>
        <begin position="106"/>
        <end position="125"/>
    </location>
</feature>
<organism evidence="7 8">
    <name type="scientific">Sporolactobacillus mangiferae</name>
    <dbReference type="NCBI Taxonomy" id="2940498"/>
    <lineage>
        <taxon>Bacteria</taxon>
        <taxon>Bacillati</taxon>
        <taxon>Bacillota</taxon>
        <taxon>Bacilli</taxon>
        <taxon>Bacillales</taxon>
        <taxon>Sporolactobacillaceae</taxon>
        <taxon>Sporolactobacillus</taxon>
    </lineage>
</organism>
<dbReference type="PANTHER" id="PTHR30250">
    <property type="entry name" value="PST FAMILY PREDICTED COLANIC ACID TRANSPORTER"/>
    <property type="match status" value="1"/>
</dbReference>
<keyword evidence="8" id="KW-1185">Reference proteome</keyword>
<dbReference type="Proteomes" id="UP001203004">
    <property type="component" value="Unassembled WGS sequence"/>
</dbReference>
<feature type="transmembrane region" description="Helical" evidence="6">
    <location>
        <begin position="196"/>
        <end position="214"/>
    </location>
</feature>
<comment type="subcellular location">
    <subcellularLocation>
        <location evidence="1">Cell membrane</location>
        <topology evidence="1">Multi-pass membrane protein</topology>
    </subcellularLocation>
</comment>
<evidence type="ECO:0000256" key="2">
    <source>
        <dbReference type="ARBA" id="ARBA00022475"/>
    </source>
</evidence>
<feature type="transmembrane region" description="Helical" evidence="6">
    <location>
        <begin position="387"/>
        <end position="405"/>
    </location>
</feature>
<feature type="transmembrane region" description="Helical" evidence="6">
    <location>
        <begin position="351"/>
        <end position="375"/>
    </location>
</feature>
<evidence type="ECO:0000313" key="8">
    <source>
        <dbReference type="Proteomes" id="UP001203004"/>
    </source>
</evidence>
<keyword evidence="4 6" id="KW-1133">Transmembrane helix</keyword>
<feature type="transmembrane region" description="Helical" evidence="6">
    <location>
        <begin position="168"/>
        <end position="190"/>
    </location>
</feature>
<dbReference type="InterPro" id="IPR050833">
    <property type="entry name" value="Poly_Biosynth_Transport"/>
</dbReference>
<keyword evidence="3 6" id="KW-0812">Transmembrane</keyword>
<accession>A0ABT0M8G9</accession>
<feature type="transmembrane region" description="Helical" evidence="6">
    <location>
        <begin position="411"/>
        <end position="429"/>
    </location>
</feature>
<name>A0ABT0M8G9_9BACL</name>
<feature type="transmembrane region" description="Helical" evidence="6">
    <location>
        <begin position="61"/>
        <end position="85"/>
    </location>
</feature>
<dbReference type="PANTHER" id="PTHR30250:SF26">
    <property type="entry name" value="PSMA PROTEIN"/>
    <property type="match status" value="1"/>
</dbReference>
<keyword evidence="2" id="KW-1003">Cell membrane</keyword>
<feature type="transmembrane region" description="Helical" evidence="6">
    <location>
        <begin position="317"/>
        <end position="339"/>
    </location>
</feature>